<dbReference type="Proteomes" id="UP000226257">
    <property type="component" value="Unassembled WGS sequence"/>
</dbReference>
<dbReference type="Proteomes" id="UP001204643">
    <property type="component" value="Unassembled WGS sequence"/>
</dbReference>
<evidence type="ECO:0000313" key="36">
    <source>
        <dbReference type="Proteomes" id="UP000219743"/>
    </source>
</evidence>
<evidence type="ECO:0000313" key="22">
    <source>
        <dbReference type="EMBL" id="PFQ48281.1"/>
    </source>
</evidence>
<name>A0A080YHN3_BACCE</name>
<reference evidence="31 32" key="4">
    <citation type="submission" date="2015-12" db="EMBL/GenBank/DDBJ databases">
        <title>Bacillus cereus Group isolate.</title>
        <authorList>
            <person name="Kovac J."/>
        </authorList>
    </citation>
    <scope>NUCLEOTIDE SEQUENCE [LARGE SCALE GENOMIC DNA]</scope>
    <source>
        <strain evidence="5 31">FSL K6-0073</strain>
        <strain evidence="4 32">FSL W8-0275</strain>
    </source>
</reference>
<sequence>MKRYERKWKHICLKRVAHRSVQESTEPKTETRKEQQEKQLVLQK</sequence>
<evidence type="ECO:0000313" key="32">
    <source>
        <dbReference type="Proteomes" id="UP000075591"/>
    </source>
</evidence>
<feature type="region of interest" description="Disordered" evidence="1">
    <location>
        <begin position="19"/>
        <end position="44"/>
    </location>
</feature>
<accession>A0A080YHN3</accession>
<dbReference type="Proteomes" id="UP000035214">
    <property type="component" value="Unassembled WGS sequence"/>
</dbReference>
<dbReference type="EMBL" id="MUAU01000165">
    <property type="protein sequence ID" value="OOR71836.1"/>
    <property type="molecule type" value="Genomic_DNA"/>
</dbReference>
<evidence type="ECO:0000313" key="10">
    <source>
        <dbReference type="EMBL" id="PDZ98471.1"/>
    </source>
</evidence>
<reference evidence="2 29" key="2">
    <citation type="submission" date="2015-04" db="EMBL/GenBank/DDBJ databases">
        <title>Draft Genome Sequences of Eight Spore-Forming Food Isolates of Bacillus cereus Genome sequencing.</title>
        <authorList>
            <person name="Krawcyk A.O."/>
            <person name="de Jong A."/>
            <person name="Eijlander R.T."/>
            <person name="Berendsen E.M."/>
            <person name="Holsappel S."/>
            <person name="Wells-Bennik M."/>
            <person name="Kuipers O.P."/>
        </authorList>
    </citation>
    <scope>NUCLEOTIDE SEQUENCE [LARGE SCALE GENOMIC DNA]</scope>
    <source>
        <strain evidence="2 29">B4077</strain>
    </source>
</reference>
<dbReference type="Proteomes" id="UP000184161">
    <property type="component" value="Unassembled WGS sequence"/>
</dbReference>
<dbReference type="EMBL" id="NVMX01000014">
    <property type="protein sequence ID" value="PDZ98471.1"/>
    <property type="molecule type" value="Genomic_DNA"/>
</dbReference>
<dbReference type="EMBL" id="NTXW01000032">
    <property type="protein sequence ID" value="PEQ86157.1"/>
    <property type="molecule type" value="Genomic_DNA"/>
</dbReference>
<dbReference type="EMBL" id="NUUR01000002">
    <property type="protein sequence ID" value="PHG84514.1"/>
    <property type="molecule type" value="Genomic_DNA"/>
</dbReference>
<protein>
    <submittedName>
        <fullName evidence="2">Uncharacterized protein</fullName>
    </submittedName>
</protein>
<dbReference type="EMBL" id="LJKA01000016">
    <property type="protein sequence ID" value="KZD39502.1"/>
    <property type="molecule type" value="Genomic_DNA"/>
</dbReference>
<dbReference type="EMBL" id="NVLK01000034">
    <property type="protein sequence ID" value="PEC20839.1"/>
    <property type="molecule type" value="Genomic_DNA"/>
</dbReference>
<evidence type="ECO:0000313" key="11">
    <source>
        <dbReference type="EMBL" id="PEC20839.1"/>
    </source>
</evidence>
<evidence type="ECO:0000313" key="6">
    <source>
        <dbReference type="EMBL" id="KZD39502.1"/>
    </source>
</evidence>
<reference evidence="7" key="9">
    <citation type="submission" date="2022-07" db="EMBL/GenBank/DDBJ databases">
        <title>Identification and characterization of Bacillus thuringiensis and other Bacillus cereus group isolates from spinach by whole genome sequencing.</title>
        <authorList>
            <person name="Zao X."/>
            <person name="Zervas A."/>
            <person name="Hendriks M."/>
            <person name="Rajkovic A."/>
            <person name="Van Overbeek L."/>
            <person name="Hendriksen N.B."/>
            <person name="Uyttendaele M."/>
        </authorList>
    </citation>
    <scope>NUCLEOTIDE SEQUENCE</scope>
    <source>
        <strain evidence="7">781001F-1</strain>
    </source>
</reference>
<feature type="compositionally biased region" description="Basic and acidic residues" evidence="1">
    <location>
        <begin position="25"/>
        <end position="37"/>
    </location>
</feature>
<gene>
    <name evidence="5" type="ORF">AT268_21680</name>
    <name evidence="4" type="ORF">AT274_13430</name>
    <name evidence="2" type="ORF">B4077_5786</name>
    <name evidence="6" type="ORF">B4082_1281</name>
    <name evidence="8" type="ORF">BKK64_13030</name>
    <name evidence="9" type="ORF">BLX06_28305</name>
    <name evidence="17" type="ORF">CN263_10315</name>
    <name evidence="16" type="ORF">CN290_04715</name>
    <name evidence="18" type="ORF">CN307_10495</name>
    <name evidence="19" type="ORF">CN357_05445</name>
    <name evidence="15" type="ORF">CN425_00365</name>
    <name evidence="13" type="ORF">CN475_15810</name>
    <name evidence="14" type="ORF">CN491_22920</name>
    <name evidence="12" type="ORF">CN553_04860</name>
    <name evidence="24" type="ORF">CN980_14305</name>
    <name evidence="25" type="ORF">COC69_19975</name>
    <name evidence="26" type="ORF">COD19_14680</name>
    <name evidence="27" type="ORF">COI69_01105</name>
    <name evidence="20" type="ORF">COI98_08835</name>
    <name evidence="21" type="ORF">COJ50_16170</name>
    <name evidence="22" type="ORF">COK05_08380</name>
    <name evidence="23" type="ORF">COK98_24140</name>
    <name evidence="11" type="ORF">COM96_17135</name>
    <name evidence="10" type="ORF">CON36_10840</name>
    <name evidence="7" type="ORF">NPM19_25195</name>
    <name evidence="28" type="ORF">OK229_08570</name>
    <name evidence="3" type="ORF">TQ94_06105</name>
</gene>
<evidence type="ECO:0000313" key="51">
    <source>
        <dbReference type="Proteomes" id="UP000225182"/>
    </source>
</evidence>
<dbReference type="EMBL" id="NTRR01000014">
    <property type="protein sequence ID" value="PFE16703.1"/>
    <property type="molecule type" value="Genomic_DNA"/>
</dbReference>
<evidence type="ECO:0000313" key="43">
    <source>
        <dbReference type="Proteomes" id="UP000220635"/>
    </source>
</evidence>
<dbReference type="EMBL" id="NUMG01000019">
    <property type="protein sequence ID" value="PGU00863.1"/>
    <property type="molecule type" value="Genomic_DNA"/>
</dbReference>
<dbReference type="Proteomes" id="UP000220006">
    <property type="component" value="Unassembled WGS sequence"/>
</dbReference>
<organism evidence="2 29">
    <name type="scientific">Bacillus cereus</name>
    <dbReference type="NCBI Taxonomy" id="1396"/>
    <lineage>
        <taxon>Bacteria</taxon>
        <taxon>Bacillati</taxon>
        <taxon>Bacillota</taxon>
        <taxon>Bacilli</taxon>
        <taxon>Bacillales</taxon>
        <taxon>Bacillaceae</taxon>
        <taxon>Bacillus</taxon>
        <taxon>Bacillus cereus group</taxon>
    </lineage>
</organism>
<dbReference type="EMBL" id="LOMT01000106">
    <property type="protein sequence ID" value="KXX93890.1"/>
    <property type="molecule type" value="Genomic_DNA"/>
</dbReference>
<evidence type="ECO:0000313" key="4">
    <source>
        <dbReference type="EMBL" id="KXX93890.1"/>
    </source>
</evidence>
<evidence type="ECO:0000313" key="18">
    <source>
        <dbReference type="EMBL" id="PFE16703.1"/>
    </source>
</evidence>
<dbReference type="EMBL" id="NTSO01000003">
    <property type="protein sequence ID" value="PFF51264.1"/>
    <property type="molecule type" value="Genomic_DNA"/>
</dbReference>
<dbReference type="AlphaFoldDB" id="A0A080YHN3"/>
<evidence type="ECO:0000313" key="13">
    <source>
        <dbReference type="EMBL" id="PEQ86157.1"/>
    </source>
</evidence>
<dbReference type="Proteomes" id="UP000076501">
    <property type="component" value="Unassembled WGS sequence"/>
</dbReference>
<dbReference type="Proteomes" id="UP000220210">
    <property type="component" value="Unassembled WGS sequence"/>
</dbReference>
<reference evidence="38 39" key="7">
    <citation type="submission" date="2017-09" db="EMBL/GenBank/DDBJ databases">
        <title>Large-scale bioinformatics analysis of Bacillus genomes uncovers conserved roles of natural products in bacterial physiology.</title>
        <authorList>
            <consortium name="Agbiome Team Llc"/>
            <person name="Bleich R.M."/>
            <person name="Grubbs K.J."/>
            <person name="Santa Maria K.C."/>
            <person name="Allen S.E."/>
            <person name="Farag S."/>
            <person name="Shank E.A."/>
            <person name="Bowers A."/>
        </authorList>
    </citation>
    <scope>NUCLEOTIDE SEQUENCE [LARGE SCALE GENOMIC DNA]</scope>
    <source>
        <strain evidence="14 45">AFS002368</strain>
        <strain evidence="15 43">AFS010695</strain>
        <strain evidence="18 40">AFS022681</strain>
        <strain evidence="16 42">AFS025165</strain>
        <strain evidence="27 50">AFS029792</strain>
        <strain evidence="26 52">AFS040105</strain>
        <strain evidence="25 47">AFS041711</strain>
        <strain evidence="24 46">AFS049141</strain>
        <strain evidence="23 53">AFS060282</strain>
        <strain evidence="22 48">AFS070861</strain>
        <strain evidence="21 51">AFS076905</strain>
        <strain evidence="20 49">AFS083741</strain>
        <strain evidence="10 38">AFS092789</strain>
        <strain evidence="11 39">AFS096845</strain>
    </source>
</reference>
<dbReference type="EMBL" id="NUWJ01000074">
    <property type="protein sequence ID" value="PFK21246.1"/>
    <property type="molecule type" value="Genomic_DNA"/>
</dbReference>
<evidence type="ECO:0000313" key="25">
    <source>
        <dbReference type="EMBL" id="PGS77446.1"/>
    </source>
</evidence>
<dbReference type="Proteomes" id="UP000219869">
    <property type="component" value="Unassembled WGS sequence"/>
</dbReference>
<evidence type="ECO:0000313" key="42">
    <source>
        <dbReference type="Proteomes" id="UP000220226"/>
    </source>
</evidence>
<evidence type="ECO:0000313" key="24">
    <source>
        <dbReference type="EMBL" id="PGO76356.1"/>
    </source>
</evidence>
<dbReference type="Proteomes" id="UP000219743">
    <property type="component" value="Unassembled WGS sequence"/>
</dbReference>
<dbReference type="EMBL" id="LCYI01000029">
    <property type="protein sequence ID" value="KLA28584.1"/>
    <property type="molecule type" value="Genomic_DNA"/>
</dbReference>
<evidence type="ECO:0000313" key="47">
    <source>
        <dbReference type="Proteomes" id="UP000224203"/>
    </source>
</evidence>
<evidence type="ECO:0000313" key="26">
    <source>
        <dbReference type="EMBL" id="PGU00863.1"/>
    </source>
</evidence>
<evidence type="ECO:0000313" key="16">
    <source>
        <dbReference type="EMBL" id="PFC76948.1"/>
    </source>
</evidence>
<proteinExistence type="predicted"/>
<dbReference type="EMBL" id="NTRC01000007">
    <property type="protein sequence ID" value="PFD22894.1"/>
    <property type="molecule type" value="Genomic_DNA"/>
</dbReference>
<dbReference type="Proteomes" id="UP000220635">
    <property type="component" value="Unassembled WGS sequence"/>
</dbReference>
<evidence type="ECO:0000313" key="37">
    <source>
        <dbReference type="Proteomes" id="UP000219869"/>
    </source>
</evidence>
<reference evidence="8 34" key="5">
    <citation type="submission" date="2016-10" db="EMBL/GenBank/DDBJ databases">
        <title>Draft Genome Sequence of one Bacillus cereus strain isolated from pooled breast milk.</title>
        <authorList>
            <person name="Woudstra C."/>
            <person name="Chamoin A."/>
            <person name="Gentil S."/>
            <person name="Rambeloson T."/>
            <person name="Delannoye S."/>
            <person name="Heinnekine J.A."/>
            <person name="Herbin S."/>
            <person name="Fach P."/>
        </authorList>
    </citation>
    <scope>NUCLEOTIDE SEQUENCE [LARGE SCALE GENOMIC DNA]</scope>
    <source>
        <strain evidence="8 34">16SBCL1279</strain>
    </source>
</reference>
<dbReference type="Proteomes" id="UP000220691">
    <property type="component" value="Unassembled WGS sequence"/>
</dbReference>
<reference evidence="6 33" key="3">
    <citation type="submission" date="2015-09" db="EMBL/GenBank/DDBJ databases">
        <title>Bacillus cereus food isolates.</title>
        <authorList>
            <person name="Boekhorst J."/>
        </authorList>
    </citation>
    <scope>NUCLEOTIDE SEQUENCE [LARGE SCALE GENOMIC DNA]</scope>
    <source>
        <strain evidence="6 33">B4082</strain>
    </source>
</reference>
<evidence type="ECO:0000313" key="30">
    <source>
        <dbReference type="Proteomes" id="UP000036243"/>
    </source>
</evidence>
<evidence type="ECO:0000313" key="49">
    <source>
        <dbReference type="Proteomes" id="UP000224413"/>
    </source>
</evidence>
<dbReference type="Proteomes" id="UP000075476">
    <property type="component" value="Unassembled WGS sequence"/>
</dbReference>
<evidence type="ECO:0000313" key="34">
    <source>
        <dbReference type="Proteomes" id="UP000184161"/>
    </source>
</evidence>
<evidence type="ECO:0000313" key="44">
    <source>
        <dbReference type="Proteomes" id="UP000220691"/>
    </source>
</evidence>
<evidence type="ECO:0000313" key="46">
    <source>
        <dbReference type="Proteomes" id="UP000223834"/>
    </source>
</evidence>
<evidence type="ECO:0000313" key="15">
    <source>
        <dbReference type="EMBL" id="PEW07104.1"/>
    </source>
</evidence>
<dbReference type="EMBL" id="NVDQ01000032">
    <property type="protein sequence ID" value="PFV03851.1"/>
    <property type="molecule type" value="Genomic_DNA"/>
</dbReference>
<evidence type="ECO:0000313" key="7">
    <source>
        <dbReference type="EMBL" id="MCQ6287941.1"/>
    </source>
</evidence>
<dbReference type="Proteomes" id="UP000223834">
    <property type="component" value="Unassembled WGS sequence"/>
</dbReference>
<dbReference type="RefSeq" id="WP_000833067.1">
    <property type="nucleotide sequence ID" value="NZ_AP022857.1"/>
</dbReference>
<dbReference type="EMBL" id="JANHEB010000053">
    <property type="protein sequence ID" value="MCQ6287941.1"/>
    <property type="molecule type" value="Genomic_DNA"/>
</dbReference>
<dbReference type="EMBL" id="NUAN01000029">
    <property type="protein sequence ID" value="PEO01145.1"/>
    <property type="molecule type" value="Genomic_DNA"/>
</dbReference>
<dbReference type="Proteomes" id="UP000224413">
    <property type="component" value="Unassembled WGS sequence"/>
</dbReference>
<reference evidence="36 37" key="8">
    <citation type="submission" date="2017-09" db="EMBL/GenBank/DDBJ databases">
        <title>Large-scale bioinformatics analysis of Bacillus genomes uncovers conserved roles of natural products in bacterial physiology.</title>
        <authorList>
            <consortium name="Agbiome Team Llc"/>
            <person name="Bleich R.M."/>
            <person name="Kirk G.J."/>
            <person name="Santa Maria K.C."/>
            <person name="Allen S.E."/>
            <person name="Farag S."/>
            <person name="Shank E.A."/>
            <person name="Bowers A."/>
        </authorList>
    </citation>
    <scope>NUCLEOTIDE SEQUENCE [LARGE SCALE GENOMIC DNA]</scope>
    <source>
        <strain evidence="13 37">AFS006334</strain>
        <strain evidence="19 41">AFS020204</strain>
        <strain evidence="17 36">AFS024404</strain>
        <strain evidence="12 44">AFS027647</strain>
    </source>
</reference>
<evidence type="ECO:0000313" key="2">
    <source>
        <dbReference type="EMBL" id="KLA28584.1"/>
    </source>
</evidence>
<dbReference type="Proteomes" id="UP000036243">
    <property type="component" value="Unassembled WGS sequence"/>
</dbReference>
<evidence type="ECO:0000313" key="53">
    <source>
        <dbReference type="Proteomes" id="UP000226257"/>
    </source>
</evidence>
<evidence type="ECO:0000313" key="40">
    <source>
        <dbReference type="Proteomes" id="UP000220032"/>
    </source>
</evidence>
<evidence type="ECO:0000313" key="50">
    <source>
        <dbReference type="Proteomes" id="UP000225135"/>
    </source>
</evidence>
<dbReference type="EMBL" id="CP109872">
    <property type="protein sequence ID" value="UYW70909.1"/>
    <property type="molecule type" value="Genomic_DNA"/>
</dbReference>
<evidence type="ECO:0000313" key="27">
    <source>
        <dbReference type="EMBL" id="PHG84514.1"/>
    </source>
</evidence>
<evidence type="ECO:0000313" key="28">
    <source>
        <dbReference type="EMBL" id="UYW70909.1"/>
    </source>
</evidence>
<reference evidence="28" key="10">
    <citation type="submission" date="2023-02" db="EMBL/GenBank/DDBJ databases">
        <title>Complete Genome Sequence of Bacillus cereus sensu lato isolate BC38B from pepper closely related to the Bacillus anthracis clade.</title>
        <authorList>
            <person name="Abdelli M."/>
            <person name="Cerar Kisek T."/>
            <person name="Falaise C."/>
            <person name="Cumont A."/>
            <person name="Giraud M."/>
            <person name="Chatoux J."/>
            <person name="Rogee S."/>
            <person name="Dadvisard M."/>
            <person name="Larigauderie G."/>
            <person name="Raynaud F."/>
            <person name="Godic Torkar K."/>
            <person name="Ramisse V."/>
        </authorList>
    </citation>
    <scope>NUCLEOTIDE SEQUENCE</scope>
    <source>
        <strain evidence="28">BC38B</strain>
    </source>
</reference>
<dbReference type="Proteomes" id="UP000225135">
    <property type="component" value="Unassembled WGS sequence"/>
</dbReference>
<evidence type="ECO:0000313" key="3">
    <source>
        <dbReference type="EMBL" id="KMP20798.1"/>
    </source>
</evidence>
<dbReference type="Proteomes" id="UP000219922">
    <property type="component" value="Unassembled WGS sequence"/>
</dbReference>
<dbReference type="EMBL" id="NUYN01000025">
    <property type="protein sequence ID" value="PFN23774.1"/>
    <property type="molecule type" value="Genomic_DNA"/>
</dbReference>
<dbReference type="EMBL" id="NTWE01000003">
    <property type="protein sequence ID" value="PEW07104.1"/>
    <property type="molecule type" value="Genomic_DNA"/>
</dbReference>
<evidence type="ECO:0000313" key="5">
    <source>
        <dbReference type="EMBL" id="KXY28021.1"/>
    </source>
</evidence>
<dbReference type="EMBL" id="NUIQ01000123">
    <property type="protein sequence ID" value="PGO76356.1"/>
    <property type="molecule type" value="Genomic_DNA"/>
</dbReference>
<dbReference type="EMBL" id="LOMO01000258">
    <property type="protein sequence ID" value="KXY28021.1"/>
    <property type="molecule type" value="Genomic_DNA"/>
</dbReference>
<evidence type="ECO:0000313" key="21">
    <source>
        <dbReference type="EMBL" id="PFN23774.1"/>
    </source>
</evidence>
<dbReference type="Proteomes" id="UP000220900">
    <property type="component" value="Unassembled WGS sequence"/>
</dbReference>
<evidence type="ECO:0000313" key="35">
    <source>
        <dbReference type="Proteomes" id="UP000190641"/>
    </source>
</evidence>
<dbReference type="Proteomes" id="UP000190641">
    <property type="component" value="Unassembled WGS sequence"/>
</dbReference>
<evidence type="ECO:0000313" key="9">
    <source>
        <dbReference type="EMBL" id="OOR71836.1"/>
    </source>
</evidence>
<evidence type="ECO:0000256" key="1">
    <source>
        <dbReference type="SAM" id="MobiDB-lite"/>
    </source>
</evidence>
<dbReference type="EMBL" id="NVAP01000018">
    <property type="protein sequence ID" value="PFQ48281.1"/>
    <property type="molecule type" value="Genomic_DNA"/>
</dbReference>
<evidence type="ECO:0000313" key="14">
    <source>
        <dbReference type="EMBL" id="PES90734.1"/>
    </source>
</evidence>
<evidence type="ECO:0000313" key="17">
    <source>
        <dbReference type="EMBL" id="PFD22894.1"/>
    </source>
</evidence>
<reference evidence="3 30" key="1">
    <citation type="submission" date="2015-02" db="EMBL/GenBank/DDBJ databases">
        <title>Evolution of B. cereus sensu lato: Distribution, horizontal transfer and duplication of chromosomal virulence genes.</title>
        <authorList>
            <person name="Boehm M.-E."/>
            <person name="Huptas C."/>
            <person name="Krey V.M."/>
            <person name="Scherer S."/>
        </authorList>
    </citation>
    <scope>NUCLEOTIDE SEQUENCE [LARGE SCALE GENOMIC DNA]</scope>
    <source>
        <strain evidence="3 30">#17</strain>
    </source>
</reference>
<reference evidence="9 35" key="6">
    <citation type="submission" date="2017-01" db="EMBL/GenBank/DDBJ databases">
        <title>Bacillus cereus isolates.</title>
        <authorList>
            <person name="Beno S.M."/>
        </authorList>
    </citation>
    <scope>NUCLEOTIDE SEQUENCE [LARGE SCALE GENOMIC DNA]</scope>
    <source>
        <strain evidence="9 35">FSL K6-1030</strain>
    </source>
</reference>
<evidence type="ECO:0000313" key="41">
    <source>
        <dbReference type="Proteomes" id="UP000220210"/>
    </source>
</evidence>
<evidence type="ECO:0000313" key="20">
    <source>
        <dbReference type="EMBL" id="PFK21246.1"/>
    </source>
</evidence>
<dbReference type="EMBL" id="NULI01000111">
    <property type="protein sequence ID" value="PGS77446.1"/>
    <property type="molecule type" value="Genomic_DNA"/>
</dbReference>
<dbReference type="EMBL" id="NTQT01000006">
    <property type="protein sequence ID" value="PFC76948.1"/>
    <property type="molecule type" value="Genomic_DNA"/>
</dbReference>
<dbReference type="PATRIC" id="fig|1396.421.peg.340"/>
<evidence type="ECO:0000313" key="31">
    <source>
        <dbReference type="Proteomes" id="UP000075476"/>
    </source>
</evidence>
<evidence type="ECO:0000313" key="19">
    <source>
        <dbReference type="EMBL" id="PFF51264.1"/>
    </source>
</evidence>
<dbReference type="GeneID" id="83638915"/>
<evidence type="ECO:0000313" key="23">
    <source>
        <dbReference type="EMBL" id="PFV03851.1"/>
    </source>
</evidence>
<dbReference type="Proteomes" id="UP000224203">
    <property type="component" value="Unassembled WGS sequence"/>
</dbReference>
<dbReference type="Proteomes" id="UP001163707">
    <property type="component" value="Chromosome"/>
</dbReference>
<evidence type="ECO:0000313" key="38">
    <source>
        <dbReference type="Proteomes" id="UP000219922"/>
    </source>
</evidence>
<dbReference type="Proteomes" id="UP000225182">
    <property type="component" value="Unassembled WGS sequence"/>
</dbReference>
<evidence type="ECO:0000313" key="52">
    <source>
        <dbReference type="Proteomes" id="UP000225766"/>
    </source>
</evidence>
<evidence type="ECO:0000313" key="12">
    <source>
        <dbReference type="EMBL" id="PEO01145.1"/>
    </source>
</evidence>
<dbReference type="Proteomes" id="UP000075591">
    <property type="component" value="Unassembled WGS sequence"/>
</dbReference>
<dbReference type="Proteomes" id="UP000224386">
    <property type="component" value="Unassembled WGS sequence"/>
</dbReference>
<dbReference type="Proteomes" id="UP000225766">
    <property type="component" value="Unassembled WGS sequence"/>
</dbReference>
<evidence type="ECO:0000313" key="39">
    <source>
        <dbReference type="Proteomes" id="UP000220006"/>
    </source>
</evidence>
<dbReference type="EMBL" id="NTZF01000032">
    <property type="protein sequence ID" value="PES90734.1"/>
    <property type="molecule type" value="Genomic_DNA"/>
</dbReference>
<evidence type="ECO:0000313" key="8">
    <source>
        <dbReference type="EMBL" id="OJS95451.1"/>
    </source>
</evidence>
<evidence type="ECO:0000313" key="45">
    <source>
        <dbReference type="Proteomes" id="UP000220900"/>
    </source>
</evidence>
<dbReference type="Proteomes" id="UP000220032">
    <property type="component" value="Unassembled WGS sequence"/>
</dbReference>
<evidence type="ECO:0000313" key="33">
    <source>
        <dbReference type="Proteomes" id="UP000076501"/>
    </source>
</evidence>
<evidence type="ECO:0000313" key="29">
    <source>
        <dbReference type="Proteomes" id="UP000035214"/>
    </source>
</evidence>
<evidence type="ECO:0000313" key="48">
    <source>
        <dbReference type="Proteomes" id="UP000224386"/>
    </source>
</evidence>
<dbReference type="EMBL" id="MLYK01000029">
    <property type="protein sequence ID" value="OJS95451.1"/>
    <property type="molecule type" value="Genomic_DNA"/>
</dbReference>
<dbReference type="Proteomes" id="UP000220226">
    <property type="component" value="Unassembled WGS sequence"/>
</dbReference>
<dbReference type="EMBL" id="JYFW01000010">
    <property type="protein sequence ID" value="KMP20798.1"/>
    <property type="molecule type" value="Genomic_DNA"/>
</dbReference>